<protein>
    <submittedName>
        <fullName evidence="1">Mitochondrial translocator assembly and maintenance protein 41</fullName>
    </submittedName>
</protein>
<sequence>MGIDQLALHSVQLGYLKILQMGNTDPKDTKVGEEIRDQASLSKKTVTKQNLSSREKKRFYQPQATVIQLRAILIQSQTTMKLKEKSVYQGEFRAVDDITAGSAEKN</sequence>
<dbReference type="Proteomes" id="UP000250235">
    <property type="component" value="Unassembled WGS sequence"/>
</dbReference>
<organism evidence="1 2">
    <name type="scientific">Dorcoceras hygrometricum</name>
    <dbReference type="NCBI Taxonomy" id="472368"/>
    <lineage>
        <taxon>Eukaryota</taxon>
        <taxon>Viridiplantae</taxon>
        <taxon>Streptophyta</taxon>
        <taxon>Embryophyta</taxon>
        <taxon>Tracheophyta</taxon>
        <taxon>Spermatophyta</taxon>
        <taxon>Magnoliopsida</taxon>
        <taxon>eudicotyledons</taxon>
        <taxon>Gunneridae</taxon>
        <taxon>Pentapetalae</taxon>
        <taxon>asterids</taxon>
        <taxon>lamiids</taxon>
        <taxon>Lamiales</taxon>
        <taxon>Gesneriaceae</taxon>
        <taxon>Didymocarpoideae</taxon>
        <taxon>Trichosporeae</taxon>
        <taxon>Loxocarpinae</taxon>
        <taxon>Dorcoceras</taxon>
    </lineage>
</organism>
<name>A0A2Z7BHJ7_9LAMI</name>
<dbReference type="AlphaFoldDB" id="A0A2Z7BHJ7"/>
<evidence type="ECO:0000313" key="2">
    <source>
        <dbReference type="Proteomes" id="UP000250235"/>
    </source>
</evidence>
<keyword evidence="2" id="KW-1185">Reference proteome</keyword>
<dbReference type="EMBL" id="KV005723">
    <property type="protein sequence ID" value="KZV33605.1"/>
    <property type="molecule type" value="Genomic_DNA"/>
</dbReference>
<reference evidence="1 2" key="1">
    <citation type="journal article" date="2015" name="Proc. Natl. Acad. Sci. U.S.A.">
        <title>The resurrection genome of Boea hygrometrica: A blueprint for survival of dehydration.</title>
        <authorList>
            <person name="Xiao L."/>
            <person name="Yang G."/>
            <person name="Zhang L."/>
            <person name="Yang X."/>
            <person name="Zhao S."/>
            <person name="Ji Z."/>
            <person name="Zhou Q."/>
            <person name="Hu M."/>
            <person name="Wang Y."/>
            <person name="Chen M."/>
            <person name="Xu Y."/>
            <person name="Jin H."/>
            <person name="Xiao X."/>
            <person name="Hu G."/>
            <person name="Bao F."/>
            <person name="Hu Y."/>
            <person name="Wan P."/>
            <person name="Li L."/>
            <person name="Deng X."/>
            <person name="Kuang T."/>
            <person name="Xiang C."/>
            <person name="Zhu J.K."/>
            <person name="Oliver M.J."/>
            <person name="He Y."/>
        </authorList>
    </citation>
    <scope>NUCLEOTIDE SEQUENCE [LARGE SCALE GENOMIC DNA]</scope>
    <source>
        <strain evidence="2">cv. XS01</strain>
    </source>
</reference>
<gene>
    <name evidence="1" type="ORF">F511_37155</name>
</gene>
<evidence type="ECO:0000313" key="1">
    <source>
        <dbReference type="EMBL" id="KZV33605.1"/>
    </source>
</evidence>
<proteinExistence type="predicted"/>
<accession>A0A2Z7BHJ7</accession>